<name>A0AAW0J7F9_QUESU</name>
<evidence type="ECO:0000313" key="1">
    <source>
        <dbReference type="EMBL" id="KAK7822725.1"/>
    </source>
</evidence>
<reference evidence="1 2" key="1">
    <citation type="journal article" date="2018" name="Sci. Data">
        <title>The draft genome sequence of cork oak.</title>
        <authorList>
            <person name="Ramos A.M."/>
            <person name="Usie A."/>
            <person name="Barbosa P."/>
            <person name="Barros P.M."/>
            <person name="Capote T."/>
            <person name="Chaves I."/>
            <person name="Simoes F."/>
            <person name="Abreu I."/>
            <person name="Carrasquinho I."/>
            <person name="Faro C."/>
            <person name="Guimaraes J.B."/>
            <person name="Mendonca D."/>
            <person name="Nobrega F."/>
            <person name="Rodrigues L."/>
            <person name="Saibo N.J.M."/>
            <person name="Varela M.C."/>
            <person name="Egas C."/>
            <person name="Matos J."/>
            <person name="Miguel C.M."/>
            <person name="Oliveira M.M."/>
            <person name="Ricardo C.P."/>
            <person name="Goncalves S."/>
        </authorList>
    </citation>
    <scope>NUCLEOTIDE SEQUENCE [LARGE SCALE GENOMIC DNA]</scope>
    <source>
        <strain evidence="2">cv. HL8</strain>
    </source>
</reference>
<protein>
    <submittedName>
        <fullName evidence="1">Uncharacterized protein</fullName>
    </submittedName>
</protein>
<dbReference type="Proteomes" id="UP000237347">
    <property type="component" value="Unassembled WGS sequence"/>
</dbReference>
<dbReference type="EMBL" id="PKMF04000656">
    <property type="protein sequence ID" value="KAK7822725.1"/>
    <property type="molecule type" value="Genomic_DNA"/>
</dbReference>
<organism evidence="1 2">
    <name type="scientific">Quercus suber</name>
    <name type="common">Cork oak</name>
    <dbReference type="NCBI Taxonomy" id="58331"/>
    <lineage>
        <taxon>Eukaryota</taxon>
        <taxon>Viridiplantae</taxon>
        <taxon>Streptophyta</taxon>
        <taxon>Embryophyta</taxon>
        <taxon>Tracheophyta</taxon>
        <taxon>Spermatophyta</taxon>
        <taxon>Magnoliopsida</taxon>
        <taxon>eudicotyledons</taxon>
        <taxon>Gunneridae</taxon>
        <taxon>Pentapetalae</taxon>
        <taxon>rosids</taxon>
        <taxon>fabids</taxon>
        <taxon>Fagales</taxon>
        <taxon>Fagaceae</taxon>
        <taxon>Quercus</taxon>
    </lineage>
</organism>
<comment type="caution">
    <text evidence="1">The sequence shown here is derived from an EMBL/GenBank/DDBJ whole genome shotgun (WGS) entry which is preliminary data.</text>
</comment>
<keyword evidence="2" id="KW-1185">Reference proteome</keyword>
<gene>
    <name evidence="1" type="ORF">CFP56_036227</name>
</gene>
<proteinExistence type="predicted"/>
<dbReference type="AlphaFoldDB" id="A0AAW0J7F9"/>
<sequence length="69" mass="8169">MFDPMVMVKEEDCERIAFAFFDSQFFTWQKFSIGQKFLGCRYKKNCSILPESSVKPLQQFTAITNSLEW</sequence>
<evidence type="ECO:0000313" key="2">
    <source>
        <dbReference type="Proteomes" id="UP000237347"/>
    </source>
</evidence>
<accession>A0AAW0J7F9</accession>